<proteinExistence type="predicted"/>
<protein>
    <submittedName>
        <fullName evidence="1">Uncharacterized protein</fullName>
    </submittedName>
</protein>
<accession>A0AAF0RBK3</accession>
<sequence>MGGGGLENGTTSSPSAEPSLITNQLSVLSINDDEHSSVSVEKDPRKIARNCDRFSLISEAYLGVCLARLMRLYSVGRWLELGLQTEKDGG</sequence>
<reference evidence="1" key="1">
    <citation type="submission" date="2023-08" db="EMBL/GenBank/DDBJ databases">
        <title>A de novo genome assembly of Solanum verrucosum Schlechtendal, a Mexican diploid species geographically isolated from the other diploid A-genome species in potato relatives.</title>
        <authorList>
            <person name="Hosaka K."/>
        </authorList>
    </citation>
    <scope>NUCLEOTIDE SEQUENCE</scope>
    <source>
        <tissue evidence="1">Young leaves</tissue>
    </source>
</reference>
<keyword evidence="2" id="KW-1185">Reference proteome</keyword>
<gene>
    <name evidence="1" type="ORF">MTR67_029685</name>
</gene>
<evidence type="ECO:0000313" key="2">
    <source>
        <dbReference type="Proteomes" id="UP001234989"/>
    </source>
</evidence>
<organism evidence="1 2">
    <name type="scientific">Solanum verrucosum</name>
    <dbReference type="NCBI Taxonomy" id="315347"/>
    <lineage>
        <taxon>Eukaryota</taxon>
        <taxon>Viridiplantae</taxon>
        <taxon>Streptophyta</taxon>
        <taxon>Embryophyta</taxon>
        <taxon>Tracheophyta</taxon>
        <taxon>Spermatophyta</taxon>
        <taxon>Magnoliopsida</taxon>
        <taxon>eudicotyledons</taxon>
        <taxon>Gunneridae</taxon>
        <taxon>Pentapetalae</taxon>
        <taxon>asterids</taxon>
        <taxon>lamiids</taxon>
        <taxon>Solanales</taxon>
        <taxon>Solanaceae</taxon>
        <taxon>Solanoideae</taxon>
        <taxon>Solaneae</taxon>
        <taxon>Solanum</taxon>
    </lineage>
</organism>
<dbReference type="AlphaFoldDB" id="A0AAF0RBK3"/>
<name>A0AAF0RBK3_SOLVR</name>
<evidence type="ECO:0000313" key="1">
    <source>
        <dbReference type="EMBL" id="WMV36300.1"/>
    </source>
</evidence>
<dbReference type="EMBL" id="CP133618">
    <property type="protein sequence ID" value="WMV36300.1"/>
    <property type="molecule type" value="Genomic_DNA"/>
</dbReference>
<dbReference type="Proteomes" id="UP001234989">
    <property type="component" value="Chromosome 7"/>
</dbReference>